<dbReference type="RefSeq" id="WP_014701708.1">
    <property type="nucleotide sequence ID" value="NC_017845.1"/>
</dbReference>
<gene>
    <name evidence="2" type="ordered locus">W5S_4260</name>
    <name evidence="3" type="ORF">F6Q06_02910</name>
</gene>
<protein>
    <recommendedName>
        <fullName evidence="1">Flavoprotein domain-containing protein</fullName>
    </recommendedName>
</protein>
<dbReference type="Pfam" id="PF02441">
    <property type="entry name" value="Flavoprotein"/>
    <property type="match status" value="1"/>
</dbReference>
<dbReference type="KEGG" id="pec:W5S_4260"/>
<evidence type="ECO:0000259" key="1">
    <source>
        <dbReference type="Pfam" id="PF02441"/>
    </source>
</evidence>
<evidence type="ECO:0000313" key="2">
    <source>
        <dbReference type="EMBL" id="AFI92316.1"/>
    </source>
</evidence>
<reference evidence="2 4" key="1">
    <citation type="journal article" date="2012" name="J. Bacteriol.">
        <title>Genome sequence of Pectobacterium sp. strain SCC3193.</title>
        <authorList>
            <person name="Koskinen J.P."/>
            <person name="Laine P."/>
            <person name="Niemi O."/>
            <person name="Nykyri J."/>
            <person name="Harjunpaa H."/>
            <person name="Auvinen P."/>
            <person name="Paulin L."/>
            <person name="Pirhonen M."/>
            <person name="Palva T."/>
            <person name="Holm L."/>
        </authorList>
    </citation>
    <scope>NUCLEOTIDE SEQUENCE [LARGE SCALE GENOMIC DNA]</scope>
    <source>
        <strain evidence="2 4">SCC3193</strain>
    </source>
</reference>
<name>A0A0H3IA35_PECPM</name>
<dbReference type="HOGENOM" id="CLU_1150440_0_0_6"/>
<dbReference type="Proteomes" id="UP001194579">
    <property type="component" value="Unassembled WGS sequence"/>
</dbReference>
<dbReference type="EMBL" id="CP003415">
    <property type="protein sequence ID" value="AFI92316.1"/>
    <property type="molecule type" value="Genomic_DNA"/>
</dbReference>
<reference evidence="2" key="2">
    <citation type="submission" date="2012-03" db="EMBL/GenBank/DDBJ databases">
        <authorList>
            <person name="Koskinen P."/>
            <person name="Laine P."/>
            <person name="Niemi O."/>
            <person name="Nykyri J."/>
            <person name="Harjunpaa H."/>
            <person name="Auvinen P."/>
            <person name="Paulin L."/>
            <person name="Pirhonen M."/>
            <person name="Palva T."/>
            <person name="Holm L."/>
        </authorList>
    </citation>
    <scope>NUCLEOTIDE SEQUENCE</scope>
    <source>
        <strain evidence="2">SCC3193</strain>
    </source>
</reference>
<evidence type="ECO:0000313" key="4">
    <source>
        <dbReference type="Proteomes" id="UP000008044"/>
    </source>
</evidence>
<sequence>MDSQRFSHLLDTIIDDVLAQRKQRLQTRNRVMRVVLSGEDLTTLPTTLDCLAALDRSGYLLVMMFSHSAMQSSLHTACLEGLARRGIDVLCDSREPHQTEDAYSSLYLPALSSNSLSKIALGIRDNLVCRWVFQALSVNKAVIVTLNAECRPDVDNPLPQALQARLANYTNTLVEYGFTVIGQHRTSTKQTLSASPHKQLVTLSDVRQYPSGQVLHIGNRTLITPSARDEIRDRGIVIVQSHLEETCIWQR</sequence>
<dbReference type="InterPro" id="IPR036551">
    <property type="entry name" value="Flavin_trans-like"/>
</dbReference>
<evidence type="ECO:0000313" key="3">
    <source>
        <dbReference type="EMBL" id="MBI0553445.1"/>
    </source>
</evidence>
<dbReference type="GO" id="GO:0003824">
    <property type="term" value="F:catalytic activity"/>
    <property type="evidence" value="ECO:0007669"/>
    <property type="project" value="InterPro"/>
</dbReference>
<reference evidence="3" key="4">
    <citation type="submission" date="2024-05" db="EMBL/GenBank/DDBJ databases">
        <title>Identification of Pectobacterium versatile causing blackleg of potato from New York State with a whole genome sequencing approach.</title>
        <authorList>
            <person name="Ma X."/>
            <person name="Swingle B."/>
        </authorList>
    </citation>
    <scope>NUCLEOTIDE SEQUENCE</scope>
    <source>
        <strain evidence="3">NY1588A</strain>
    </source>
</reference>
<keyword evidence="5" id="KW-1185">Reference proteome</keyword>
<dbReference type="AlphaFoldDB" id="A0A0H3IA35"/>
<feature type="domain" description="Flavoprotein" evidence="1">
    <location>
        <begin position="48"/>
        <end position="145"/>
    </location>
</feature>
<dbReference type="EMBL" id="WABS01000004">
    <property type="protein sequence ID" value="MBI0553445.1"/>
    <property type="molecule type" value="Genomic_DNA"/>
</dbReference>
<dbReference type="InterPro" id="IPR003382">
    <property type="entry name" value="Flavoprotein"/>
</dbReference>
<dbReference type="Gene3D" id="3.40.50.1950">
    <property type="entry name" value="Flavin prenyltransferase-like"/>
    <property type="match status" value="1"/>
</dbReference>
<dbReference type="PATRIC" id="fig|1166016.3.peg.4339"/>
<dbReference type="eggNOG" id="ENOG5032TRE">
    <property type="taxonomic scope" value="Bacteria"/>
</dbReference>
<dbReference type="SUPFAM" id="SSF52507">
    <property type="entry name" value="Homo-oligomeric flavin-containing Cys decarboxylases, HFCD"/>
    <property type="match status" value="1"/>
</dbReference>
<dbReference type="STRING" id="1905730.W5S_4260"/>
<accession>A0A0H3IA35</accession>
<evidence type="ECO:0000313" key="5">
    <source>
        <dbReference type="Proteomes" id="UP001194579"/>
    </source>
</evidence>
<dbReference type="Proteomes" id="UP000008044">
    <property type="component" value="Chromosome"/>
</dbReference>
<proteinExistence type="predicted"/>
<reference evidence="5" key="3">
    <citation type="submission" date="2023-07" db="EMBL/GenBank/DDBJ databases">
        <title>Identification of Pectobacterium versatile causing blackleg of potato from New York State with a whole genome sequencing approach.</title>
        <authorList>
            <person name="Ma X."/>
            <person name="Swingle B."/>
        </authorList>
    </citation>
    <scope>NUCLEOTIDE SEQUENCE [LARGE SCALE GENOMIC DNA]</scope>
    <source>
        <strain evidence="5">NY1588A</strain>
    </source>
</reference>
<dbReference type="OMA" id="RNDAVQC"/>
<organism evidence="2 4">
    <name type="scientific">Pectobacterium parmentieri</name>
    <dbReference type="NCBI Taxonomy" id="1905730"/>
    <lineage>
        <taxon>Bacteria</taxon>
        <taxon>Pseudomonadati</taxon>
        <taxon>Pseudomonadota</taxon>
        <taxon>Gammaproteobacteria</taxon>
        <taxon>Enterobacterales</taxon>
        <taxon>Pectobacteriaceae</taxon>
        <taxon>Pectobacterium</taxon>
    </lineage>
</organism>